<dbReference type="STRING" id="592015.HMPREF1705_02819"/>
<comment type="caution">
    <text evidence="2">The sequence shown here is derived from an EMBL/GenBank/DDBJ whole genome shotgun (WGS) entry which is preliminary data.</text>
</comment>
<dbReference type="Proteomes" id="UP000005273">
    <property type="component" value="Unassembled WGS sequence"/>
</dbReference>
<evidence type="ECO:0000313" key="3">
    <source>
        <dbReference type="Proteomes" id="UP000005273"/>
    </source>
</evidence>
<name>A0A0T5XBA0_9BACT</name>
<dbReference type="EMBL" id="ACJX03000001">
    <property type="protein sequence ID" value="KRT35585.1"/>
    <property type="molecule type" value="Genomic_DNA"/>
</dbReference>
<accession>A0A0T5XBA0</accession>
<keyword evidence="1" id="KW-0812">Transmembrane</keyword>
<organism evidence="2 3">
    <name type="scientific">Acetomicrobium hydrogeniformans ATCC BAA-1850</name>
    <dbReference type="NCBI Taxonomy" id="592015"/>
    <lineage>
        <taxon>Bacteria</taxon>
        <taxon>Thermotogati</taxon>
        <taxon>Synergistota</taxon>
        <taxon>Synergistia</taxon>
        <taxon>Synergistales</taxon>
        <taxon>Acetomicrobiaceae</taxon>
        <taxon>Acetomicrobium</taxon>
    </lineage>
</organism>
<reference evidence="3" key="1">
    <citation type="submission" date="2012-09" db="EMBL/GenBank/DDBJ databases">
        <authorList>
            <person name="Weinstock G."/>
            <person name="Sodergren E."/>
            <person name="Clifton S."/>
            <person name="Fulton L."/>
            <person name="Fulton B."/>
            <person name="Courtney L."/>
            <person name="Fronick C."/>
            <person name="Harrison M."/>
            <person name="Strong C."/>
            <person name="Farmer C."/>
            <person name="Delehaunty K."/>
            <person name="Markovic C."/>
            <person name="Hall O."/>
            <person name="Minx P."/>
            <person name="Tomlinson C."/>
            <person name="Mitreva M."/>
            <person name="Nelson J."/>
            <person name="Hou S."/>
            <person name="Wollam A."/>
            <person name="Pepin K.H."/>
            <person name="Johnson M."/>
            <person name="Bhonagiri V."/>
            <person name="Nash W.E."/>
            <person name="Suruliraj S."/>
            <person name="Warren W."/>
            <person name="Chinwalla A."/>
            <person name="Mardis E.R."/>
            <person name="Wilson R.K."/>
        </authorList>
    </citation>
    <scope>NUCLEOTIDE SEQUENCE [LARGE SCALE GENOMIC DNA]</scope>
    <source>
        <strain evidence="3">OS1</strain>
    </source>
</reference>
<keyword evidence="1" id="KW-0472">Membrane</keyword>
<feature type="transmembrane region" description="Helical" evidence="1">
    <location>
        <begin position="32"/>
        <end position="53"/>
    </location>
</feature>
<evidence type="ECO:0000313" key="2">
    <source>
        <dbReference type="EMBL" id="KRT35585.1"/>
    </source>
</evidence>
<protein>
    <submittedName>
        <fullName evidence="2">Prepilin-type cleavage/methylation protein</fullName>
    </submittedName>
</protein>
<evidence type="ECO:0000256" key="1">
    <source>
        <dbReference type="SAM" id="Phobius"/>
    </source>
</evidence>
<dbReference type="eggNOG" id="COG2165">
    <property type="taxonomic scope" value="Bacteria"/>
</dbReference>
<gene>
    <name evidence="2" type="ORF">HMPREF1705_02819</name>
</gene>
<keyword evidence="3" id="KW-1185">Reference proteome</keyword>
<sequence length="176" mass="19813">MSLKNSKTYRTLLSRERVLFFSPRNGLSLVELLIVIFIFSSTVGGIGMAVSAAKEVFALIEFKKAHIWIQGIFIEAAQTDRPFMFKYTTRSASTDTLRIQWLDTLDEKVFDTGRSCYFRGMSASESFSVYSPKWHTLTPGLTLKVTIGPGSSSKKLGYIVISPYCYITIKKDPPKN</sequence>
<keyword evidence="1" id="KW-1133">Transmembrane helix</keyword>
<proteinExistence type="predicted"/>
<dbReference type="RefSeq" id="WP_057940791.1">
    <property type="nucleotide sequence ID" value="NZ_ACJX03000001.1"/>
</dbReference>
<dbReference type="AlphaFoldDB" id="A0A0T5XBA0"/>
<dbReference type="OrthoDB" id="6336at2"/>